<keyword evidence="2" id="KW-1185">Reference proteome</keyword>
<dbReference type="Gene3D" id="3.40.720.10">
    <property type="entry name" value="Alkaline Phosphatase, subunit A"/>
    <property type="match status" value="1"/>
</dbReference>
<sequence length="530" mass="59437">MTRTLAIGLDGATFTVLDQMVEELPGLGLAMPFMKKIFEQGSRSKLLSTPNPLTPPAWVSFMTGRTPGNHGVYDFIRMEEKGDDVFYTLYDARDVQTEMIWSIATRAGKKVVALNYPFTAPPRPNTGSLVPGFTHWKHLRRSTSPPELYERLKELPDFSPKNLAWDFEHEKQIMEALNQGDLADWIRYHIRRDENWFAVAKKLLTEDNPDLMAVLFDGTDKLQHQIYYYLDPNLIPEEPSEGYLTLRALSFEYFRKLDSWIEQLVELAGPDCQVFLNSDHGFTASFEVVRINAYLAEKGYLVLKAGDGNDDGRPTASWFANVDFTKTSAYCPTPSSNGIVIRVAVKPGDPGIAPEEYEAFRERLIADLEALVDPTTGERIITAVRKREDIYNGAALPEAPDLTLTLRDHGFVSIRDVYPVVEKRPEPLGTHHPDGVFLAFGPGIRSGFVGERHNIHDAPATLLYSLGLPIPDNFEGKVTVDFFNDDYLMVNPVRTGEAALAGQGKTDEASISEAEKAKLLEQLQMLGYVE</sequence>
<name>A0ABY3PGH5_9CYAN</name>
<accession>A0ABY3PGH5</accession>
<evidence type="ECO:0000313" key="2">
    <source>
        <dbReference type="Proteomes" id="UP001054846"/>
    </source>
</evidence>
<proteinExistence type="predicted"/>
<dbReference type="InterPro" id="IPR002591">
    <property type="entry name" value="Phosphodiest/P_Trfase"/>
</dbReference>
<reference evidence="1 2" key="1">
    <citation type="journal article" date="2021" name="Genome Biol. Evol.">
        <title>Complete Genome Sequencing of a Novel Gloeobacter Species from a Waterfall Cave in Mexico.</title>
        <authorList>
            <person name="Saw J.H."/>
            <person name="Cardona T."/>
            <person name="Montejano G."/>
        </authorList>
    </citation>
    <scope>NUCLEOTIDE SEQUENCE [LARGE SCALE GENOMIC DNA]</scope>
    <source>
        <strain evidence="1">MG652769</strain>
    </source>
</reference>
<dbReference type="Pfam" id="PF01663">
    <property type="entry name" value="Phosphodiest"/>
    <property type="match status" value="1"/>
</dbReference>
<evidence type="ECO:0000313" key="1">
    <source>
        <dbReference type="EMBL" id="UFP92771.1"/>
    </source>
</evidence>
<protein>
    <submittedName>
        <fullName evidence="1">Alkaline phosphatase family protein</fullName>
    </submittedName>
</protein>
<organism evidence="1 2">
    <name type="scientific">Gloeobacter morelensis MG652769</name>
    <dbReference type="NCBI Taxonomy" id="2781736"/>
    <lineage>
        <taxon>Bacteria</taxon>
        <taxon>Bacillati</taxon>
        <taxon>Cyanobacteriota</taxon>
        <taxon>Cyanophyceae</taxon>
        <taxon>Gloeobacterales</taxon>
        <taxon>Gloeobacteraceae</taxon>
        <taxon>Gloeobacter</taxon>
        <taxon>Gloeobacter morelensis</taxon>
    </lineage>
</organism>
<dbReference type="EMBL" id="CP063845">
    <property type="protein sequence ID" value="UFP92771.1"/>
    <property type="molecule type" value="Genomic_DNA"/>
</dbReference>
<dbReference type="PANTHER" id="PTHR10151">
    <property type="entry name" value="ECTONUCLEOTIDE PYROPHOSPHATASE/PHOSPHODIESTERASE"/>
    <property type="match status" value="1"/>
</dbReference>
<dbReference type="RefSeq" id="WP_230839766.1">
    <property type="nucleotide sequence ID" value="NZ_CP063845.1"/>
</dbReference>
<dbReference type="SUPFAM" id="SSF53649">
    <property type="entry name" value="Alkaline phosphatase-like"/>
    <property type="match status" value="1"/>
</dbReference>
<dbReference type="Proteomes" id="UP001054846">
    <property type="component" value="Chromosome"/>
</dbReference>
<gene>
    <name evidence="1" type="ORF">ISF26_13125</name>
</gene>
<dbReference type="PANTHER" id="PTHR10151:SF120">
    <property type="entry name" value="BIS(5'-ADENOSYL)-TRIPHOSPHATASE"/>
    <property type="match status" value="1"/>
</dbReference>
<dbReference type="InterPro" id="IPR017850">
    <property type="entry name" value="Alkaline_phosphatase_core_sf"/>
</dbReference>